<keyword evidence="6" id="KW-1185">Reference proteome</keyword>
<dbReference type="GeneID" id="35590507"/>
<dbReference type="SUPFAM" id="SSF56176">
    <property type="entry name" value="FAD-binding/transporter-associated domain-like"/>
    <property type="match status" value="1"/>
</dbReference>
<gene>
    <name evidence="5" type="ORF">C2R22_00420</name>
</gene>
<dbReference type="InterPro" id="IPR016169">
    <property type="entry name" value="FAD-bd_PCMH_sub2"/>
</dbReference>
<dbReference type="EMBL" id="CP026309">
    <property type="protein sequence ID" value="AUV80308.1"/>
    <property type="molecule type" value="Genomic_DNA"/>
</dbReference>
<dbReference type="InterPro" id="IPR036318">
    <property type="entry name" value="FAD-bd_PCMH-like_sf"/>
</dbReference>
<reference evidence="5 6" key="1">
    <citation type="submission" date="2018-01" db="EMBL/GenBank/DDBJ databases">
        <title>Complete genome sequence of Salinigranum rubrum GX10T, an extremely halophilic archaeon isolated from a marine solar saltern.</title>
        <authorList>
            <person name="Han S."/>
        </authorList>
    </citation>
    <scope>NUCLEOTIDE SEQUENCE [LARGE SCALE GENOMIC DNA]</scope>
    <source>
        <strain evidence="5 6">GX10</strain>
    </source>
</reference>
<evidence type="ECO:0000256" key="2">
    <source>
        <dbReference type="ARBA" id="ARBA00022827"/>
    </source>
</evidence>
<dbReference type="InterPro" id="IPR036683">
    <property type="entry name" value="CO_DH_flav_C_dom_sf"/>
</dbReference>
<dbReference type="InterPro" id="IPR002346">
    <property type="entry name" value="Mopterin_DH_FAD-bd"/>
</dbReference>
<protein>
    <submittedName>
        <fullName evidence="5">Xanthine dehydrogenase family protein subunit M</fullName>
    </submittedName>
</protein>
<dbReference type="AlphaFoldDB" id="A0A2I8VEF0"/>
<dbReference type="RefSeq" id="WP_103423816.1">
    <property type="nucleotide sequence ID" value="NZ_CP026309.1"/>
</dbReference>
<dbReference type="PANTHER" id="PTHR42659:SF2">
    <property type="entry name" value="XANTHINE DEHYDROGENASE SUBUNIT C-RELATED"/>
    <property type="match status" value="1"/>
</dbReference>
<evidence type="ECO:0000259" key="4">
    <source>
        <dbReference type="PROSITE" id="PS51387"/>
    </source>
</evidence>
<keyword evidence="2" id="KW-0274">FAD</keyword>
<dbReference type="Pfam" id="PF00941">
    <property type="entry name" value="FAD_binding_5"/>
    <property type="match status" value="1"/>
</dbReference>
<dbReference type="PANTHER" id="PTHR42659">
    <property type="entry name" value="XANTHINE DEHYDROGENASE SUBUNIT C-RELATED"/>
    <property type="match status" value="1"/>
</dbReference>
<dbReference type="Proteomes" id="UP000236584">
    <property type="component" value="Chromosome"/>
</dbReference>
<dbReference type="Gene3D" id="3.30.43.10">
    <property type="entry name" value="Uridine Diphospho-n-acetylenolpyruvylglucosamine Reductase, domain 2"/>
    <property type="match status" value="1"/>
</dbReference>
<name>A0A2I8VEF0_9EURY</name>
<dbReference type="Pfam" id="PF03450">
    <property type="entry name" value="CO_deh_flav_C"/>
    <property type="match status" value="1"/>
</dbReference>
<evidence type="ECO:0000313" key="5">
    <source>
        <dbReference type="EMBL" id="AUV80308.1"/>
    </source>
</evidence>
<dbReference type="FunFam" id="3.30.465.10:FF:000017">
    <property type="entry name" value="Xanthine dehydrogenase, FAD binding subunit"/>
    <property type="match status" value="1"/>
</dbReference>
<evidence type="ECO:0000256" key="3">
    <source>
        <dbReference type="ARBA" id="ARBA00023002"/>
    </source>
</evidence>
<evidence type="ECO:0000313" key="6">
    <source>
        <dbReference type="Proteomes" id="UP000236584"/>
    </source>
</evidence>
<dbReference type="GO" id="GO:0071949">
    <property type="term" value="F:FAD binding"/>
    <property type="evidence" value="ECO:0007669"/>
    <property type="project" value="InterPro"/>
</dbReference>
<dbReference type="Gene3D" id="3.30.465.10">
    <property type="match status" value="1"/>
</dbReference>
<proteinExistence type="predicted"/>
<feature type="domain" description="FAD-binding PCMH-type" evidence="4">
    <location>
        <begin position="1"/>
        <end position="176"/>
    </location>
</feature>
<dbReference type="PROSITE" id="PS51387">
    <property type="entry name" value="FAD_PCMH"/>
    <property type="match status" value="1"/>
</dbReference>
<dbReference type="GO" id="GO:0016491">
    <property type="term" value="F:oxidoreductase activity"/>
    <property type="evidence" value="ECO:0007669"/>
    <property type="project" value="UniProtKB-KW"/>
</dbReference>
<dbReference type="KEGG" id="srub:C2R22_00420"/>
<keyword evidence="1" id="KW-0285">Flavoprotein</keyword>
<dbReference type="SUPFAM" id="SSF55447">
    <property type="entry name" value="CO dehydrogenase flavoprotein C-terminal domain-like"/>
    <property type="match status" value="1"/>
</dbReference>
<evidence type="ECO:0000256" key="1">
    <source>
        <dbReference type="ARBA" id="ARBA00022630"/>
    </source>
</evidence>
<dbReference type="InterPro" id="IPR051312">
    <property type="entry name" value="Diverse_Substr_Oxidored"/>
</dbReference>
<keyword evidence="3" id="KW-0560">Oxidoreductase</keyword>
<dbReference type="Gene3D" id="3.30.390.50">
    <property type="entry name" value="CO dehydrogenase flavoprotein, C-terminal domain"/>
    <property type="match status" value="1"/>
</dbReference>
<dbReference type="SMART" id="SM01092">
    <property type="entry name" value="CO_deh_flav_C"/>
    <property type="match status" value="1"/>
</dbReference>
<sequence length="289" mass="29845">MYPAEFDYYRAGSVDEAIDLLGAHEGAELLAGGHGLFPLMKTNEHSPPVLVDIGRVDGLSGVSVDGDTVSVGALTTHAEMAASEILNERATALADAAGELGDFQVRNGGTFGGNVAHADPRSDPPAALLALGGEVHVEGPDGERTMAVDDFFRGAFETALDPGELVTSISVPAHGPGEASAYVRYRNPLSGYALVGVGVALRTDDGRIESARVAATGVLDAPFRLDAVEAALTDSRLDADVVDDAATEAADGLDAEDVQSDVQASGAYRLGVLPTYTRRALSAALDRLD</sequence>
<accession>A0A2I8VEF0</accession>
<dbReference type="OrthoDB" id="19205at2157"/>
<dbReference type="InterPro" id="IPR005107">
    <property type="entry name" value="CO_DH_flav_C"/>
</dbReference>
<dbReference type="InterPro" id="IPR016166">
    <property type="entry name" value="FAD-bd_PCMH"/>
</dbReference>
<dbReference type="InterPro" id="IPR016167">
    <property type="entry name" value="FAD-bd_PCMH_sub1"/>
</dbReference>
<organism evidence="5 6">
    <name type="scientific">Salinigranum rubrum</name>
    <dbReference type="NCBI Taxonomy" id="755307"/>
    <lineage>
        <taxon>Archaea</taxon>
        <taxon>Methanobacteriati</taxon>
        <taxon>Methanobacteriota</taxon>
        <taxon>Stenosarchaea group</taxon>
        <taxon>Halobacteria</taxon>
        <taxon>Halobacteriales</taxon>
        <taxon>Haloferacaceae</taxon>
        <taxon>Salinigranum</taxon>
    </lineage>
</organism>